<evidence type="ECO:0000313" key="7">
    <source>
        <dbReference type="Proteomes" id="UP000317638"/>
    </source>
</evidence>
<comment type="similarity">
    <text evidence="1 5">Belongs to the glycosyl hydrolase 1 family.</text>
</comment>
<gene>
    <name evidence="6" type="ORF">FOJ82_15065</name>
</gene>
<proteinExistence type="inferred from homology"/>
<keyword evidence="3" id="KW-0326">Glycosidase</keyword>
<evidence type="ECO:0000256" key="2">
    <source>
        <dbReference type="ARBA" id="ARBA00022801"/>
    </source>
</evidence>
<organism evidence="6 7">
    <name type="scientific">Tessaracoccus rhinocerotis</name>
    <dbReference type="NCBI Taxonomy" id="1689449"/>
    <lineage>
        <taxon>Bacteria</taxon>
        <taxon>Bacillati</taxon>
        <taxon>Actinomycetota</taxon>
        <taxon>Actinomycetes</taxon>
        <taxon>Propionibacteriales</taxon>
        <taxon>Propionibacteriaceae</taxon>
        <taxon>Tessaracoccus</taxon>
    </lineage>
</organism>
<protein>
    <submittedName>
        <fullName evidence="6">Glycoside hydrolase family 1 protein</fullName>
    </submittedName>
</protein>
<dbReference type="GO" id="GO:0008422">
    <property type="term" value="F:beta-glucosidase activity"/>
    <property type="evidence" value="ECO:0007669"/>
    <property type="project" value="UniProtKB-EC"/>
</dbReference>
<comment type="caution">
    <text evidence="6">The sequence shown here is derived from an EMBL/GenBank/DDBJ whole genome shotgun (WGS) entry which is preliminary data.</text>
</comment>
<evidence type="ECO:0000256" key="4">
    <source>
        <dbReference type="PROSITE-ProRule" id="PRU10055"/>
    </source>
</evidence>
<dbReference type="Pfam" id="PF00232">
    <property type="entry name" value="Glyco_hydro_1"/>
    <property type="match status" value="2"/>
</dbReference>
<sequence>MMQFPDGFLWGAATAPHQIEGNNTNSDFWANEGRVPGMERSGDACDSYHRYPEDIRLMADAGLNTYRFGIEWARVEPAEGIISNASLAHYRRMIDAVLEAGMKPFVTLHHFTNPRWFAEAGGWLDDGAVARFENYLRAVTGILDGVEWVVTMNEPNMLSMMTAMERAMRTGQQDGQWHSPTTDDGPRPVLPAPDEEIGKRFIDVHHVARAIVRENTDAKVGWSVANRAFVARPGGEDRMAQLRWTWEDLYLSGSEGDDFVGVQSYSSQWVDADGIEPYPPHPDNTLVGTAYRPDALGMAVRHTHEVTGLPIVVTENGIATDDDARRIAYTTGALEGLAAAVDAGADVLGYLHWSLLDNYEWGHWRPTFGLVAVDRTTFERTPKPSLAWLGNVARNNGL</sequence>
<dbReference type="GO" id="GO:0016052">
    <property type="term" value="P:carbohydrate catabolic process"/>
    <property type="evidence" value="ECO:0007669"/>
    <property type="project" value="TreeGrafter"/>
</dbReference>
<accession>A0A553JW87</accession>
<dbReference type="InterPro" id="IPR017853">
    <property type="entry name" value="GH"/>
</dbReference>
<evidence type="ECO:0000256" key="3">
    <source>
        <dbReference type="ARBA" id="ARBA00023295"/>
    </source>
</evidence>
<evidence type="ECO:0000313" key="6">
    <source>
        <dbReference type="EMBL" id="TRY16709.1"/>
    </source>
</evidence>
<dbReference type="Proteomes" id="UP000317638">
    <property type="component" value="Unassembled WGS sequence"/>
</dbReference>
<dbReference type="PANTHER" id="PTHR10353">
    <property type="entry name" value="GLYCOSYL HYDROLASE"/>
    <property type="match status" value="1"/>
</dbReference>
<keyword evidence="2 6" id="KW-0378">Hydrolase</keyword>
<dbReference type="Gene3D" id="3.20.20.80">
    <property type="entry name" value="Glycosidases"/>
    <property type="match status" value="1"/>
</dbReference>
<dbReference type="PRINTS" id="PR00131">
    <property type="entry name" value="GLHYDRLASE1"/>
</dbReference>
<dbReference type="GO" id="GO:0005829">
    <property type="term" value="C:cytosol"/>
    <property type="evidence" value="ECO:0007669"/>
    <property type="project" value="TreeGrafter"/>
</dbReference>
<dbReference type="RefSeq" id="WP_143939323.1">
    <property type="nucleotide sequence ID" value="NZ_VKKG01000007.1"/>
</dbReference>
<name>A0A553JW87_9ACTN</name>
<dbReference type="AlphaFoldDB" id="A0A553JW87"/>
<dbReference type="SUPFAM" id="SSF51445">
    <property type="entry name" value="(Trans)glycosidases"/>
    <property type="match status" value="1"/>
</dbReference>
<dbReference type="InterPro" id="IPR001360">
    <property type="entry name" value="Glyco_hydro_1"/>
</dbReference>
<reference evidence="6 7" key="1">
    <citation type="submission" date="2019-07" db="EMBL/GenBank/DDBJ databases">
        <authorList>
            <person name="Zhou L.-Y."/>
        </authorList>
    </citation>
    <scope>NUCLEOTIDE SEQUENCE [LARGE SCALE GENOMIC DNA]</scope>
    <source>
        <strain evidence="6 7">YIM 101269</strain>
    </source>
</reference>
<dbReference type="EMBL" id="VKKG01000007">
    <property type="protein sequence ID" value="TRY16709.1"/>
    <property type="molecule type" value="Genomic_DNA"/>
</dbReference>
<feature type="active site" description="Nucleophile" evidence="4">
    <location>
        <position position="315"/>
    </location>
</feature>
<evidence type="ECO:0000256" key="5">
    <source>
        <dbReference type="RuleBase" id="RU003690"/>
    </source>
</evidence>
<dbReference type="PANTHER" id="PTHR10353:SF209">
    <property type="entry name" value="GALACTOLIPID GALACTOSYLTRANSFERASE SFR2, CHLOROPLASTIC"/>
    <property type="match status" value="1"/>
</dbReference>
<dbReference type="PROSITE" id="PS00572">
    <property type="entry name" value="GLYCOSYL_HYDROL_F1_1"/>
    <property type="match status" value="1"/>
</dbReference>
<dbReference type="InterPro" id="IPR018120">
    <property type="entry name" value="Glyco_hydro_1_AS"/>
</dbReference>
<keyword evidence="7" id="KW-1185">Reference proteome</keyword>
<dbReference type="OrthoDB" id="9765195at2"/>
<evidence type="ECO:0000256" key="1">
    <source>
        <dbReference type="ARBA" id="ARBA00010838"/>
    </source>
</evidence>